<feature type="region of interest" description="Disordered" evidence="1">
    <location>
        <begin position="39"/>
        <end position="60"/>
    </location>
</feature>
<feature type="compositionally biased region" description="Basic and acidic residues" evidence="1">
    <location>
        <begin position="46"/>
        <end position="60"/>
    </location>
</feature>
<keyword evidence="3" id="KW-1185">Reference proteome</keyword>
<organism evidence="2 3">
    <name type="scientific">Pseudolycoriella hygida</name>
    <dbReference type="NCBI Taxonomy" id="35572"/>
    <lineage>
        <taxon>Eukaryota</taxon>
        <taxon>Metazoa</taxon>
        <taxon>Ecdysozoa</taxon>
        <taxon>Arthropoda</taxon>
        <taxon>Hexapoda</taxon>
        <taxon>Insecta</taxon>
        <taxon>Pterygota</taxon>
        <taxon>Neoptera</taxon>
        <taxon>Endopterygota</taxon>
        <taxon>Diptera</taxon>
        <taxon>Nematocera</taxon>
        <taxon>Sciaroidea</taxon>
        <taxon>Sciaridae</taxon>
        <taxon>Pseudolycoriella</taxon>
    </lineage>
</organism>
<protein>
    <submittedName>
        <fullName evidence="2">Uncharacterized protein</fullName>
    </submittedName>
</protein>
<name>A0A9Q0NE27_9DIPT</name>
<feature type="region of interest" description="Disordered" evidence="1">
    <location>
        <begin position="1"/>
        <end position="24"/>
    </location>
</feature>
<evidence type="ECO:0000256" key="1">
    <source>
        <dbReference type="SAM" id="MobiDB-lite"/>
    </source>
</evidence>
<evidence type="ECO:0000313" key="2">
    <source>
        <dbReference type="EMBL" id="KAJ6648192.1"/>
    </source>
</evidence>
<gene>
    <name evidence="2" type="ORF">Bhyg_03418</name>
</gene>
<proteinExistence type="predicted"/>
<accession>A0A9Q0NE27</accession>
<dbReference type="EMBL" id="WJQU01000001">
    <property type="protein sequence ID" value="KAJ6648192.1"/>
    <property type="molecule type" value="Genomic_DNA"/>
</dbReference>
<dbReference type="AlphaFoldDB" id="A0A9Q0NE27"/>
<reference evidence="2" key="1">
    <citation type="submission" date="2022-07" db="EMBL/GenBank/DDBJ databases">
        <authorList>
            <person name="Trinca V."/>
            <person name="Uliana J.V.C."/>
            <person name="Torres T.T."/>
            <person name="Ward R.J."/>
            <person name="Monesi N."/>
        </authorList>
    </citation>
    <scope>NUCLEOTIDE SEQUENCE</scope>
    <source>
        <strain evidence="2">HSMRA1968</strain>
        <tissue evidence="2">Whole embryos</tissue>
    </source>
</reference>
<dbReference type="Proteomes" id="UP001151699">
    <property type="component" value="Chromosome A"/>
</dbReference>
<sequence length="157" mass="17259">MKRKSGAQNRNSKSKKLRDESAALPGQLKISNIFSAKCEENANNDSVEKENRPRVEDKRSVVQETSISRIVFNPSTHVVLKENSSSEVLHGKIVSRDSVPILVDNGTNHAKEATFLEYNSDFEVSNSGIDHSTVPMSLVDNDIIASCNAVETENSLS</sequence>
<feature type="compositionally biased region" description="Polar residues" evidence="1">
    <location>
        <begin position="1"/>
        <end position="11"/>
    </location>
</feature>
<feature type="non-terminal residue" evidence="2">
    <location>
        <position position="157"/>
    </location>
</feature>
<evidence type="ECO:0000313" key="3">
    <source>
        <dbReference type="Proteomes" id="UP001151699"/>
    </source>
</evidence>
<comment type="caution">
    <text evidence="2">The sequence shown here is derived from an EMBL/GenBank/DDBJ whole genome shotgun (WGS) entry which is preliminary data.</text>
</comment>